<evidence type="ECO:0000259" key="2">
    <source>
        <dbReference type="Pfam" id="PF01425"/>
    </source>
</evidence>
<sequence length="474" mass="50476">MARHHDLSALEQAAAIKAKQISPVELAEHYLQRIETHNETVGAFVTVNAARALDEARAAEQAVLDGADLPLLHGVPTGIKDLNNVKGERTTFGSVLMKDFVAPYDDFLVERMRAGGLISLGKTNTPEFGFPCYTINEVAPVARTPWDLDRLSSGSSGGAASAVASGLLPLAQGSDGGGSVRSPASACGLVGIKTSRGRISGGPLRVDPAGLGVAGPLARTVRDAAAFLDIASGPGIGDPHWAPPLPAGETFLGHCDRPPGKLRIGRYIDPVMPGAQPEPEVIDAWEKTCTFLETLGHSVEDVPPPIDEDVVAHFVKVWTLGAATIPVTDEQAKQMQPLTQWLRECGLALSGREAMDALTQIGLAARRAIEQYAPYDVIVAPVCTQVPRPINWYADAPSPEADFELQKQYSAYTSPYNVTGQPAISLPLHYSSEGLPIGMMFVGRPADEATLVSLSAQIESAAPWRDRHPDIWDL</sequence>
<keyword evidence="4" id="KW-1185">Reference proteome</keyword>
<gene>
    <name evidence="3" type="ORF">CLV47_11769</name>
</gene>
<feature type="domain" description="Amidase" evidence="2">
    <location>
        <begin position="25"/>
        <end position="451"/>
    </location>
</feature>
<reference evidence="3 4" key="1">
    <citation type="submission" date="2018-03" db="EMBL/GenBank/DDBJ databases">
        <title>Genomic Encyclopedia of Archaeal and Bacterial Type Strains, Phase II (KMG-II): from individual species to whole genera.</title>
        <authorList>
            <person name="Goeker M."/>
        </authorList>
    </citation>
    <scope>NUCLEOTIDE SEQUENCE [LARGE SCALE GENOMIC DNA]</scope>
    <source>
        <strain evidence="3 4">DSM 100065</strain>
    </source>
</reference>
<dbReference type="Proteomes" id="UP000237752">
    <property type="component" value="Unassembled WGS sequence"/>
</dbReference>
<dbReference type="PANTHER" id="PTHR11895">
    <property type="entry name" value="TRANSAMIDASE"/>
    <property type="match status" value="1"/>
</dbReference>
<dbReference type="InterPro" id="IPR023631">
    <property type="entry name" value="Amidase_dom"/>
</dbReference>
<dbReference type="GO" id="GO:0003824">
    <property type="term" value="F:catalytic activity"/>
    <property type="evidence" value="ECO:0007669"/>
    <property type="project" value="InterPro"/>
</dbReference>
<evidence type="ECO:0000313" key="3">
    <source>
        <dbReference type="EMBL" id="PRZ40432.1"/>
    </source>
</evidence>
<proteinExistence type="inferred from homology"/>
<dbReference type="RefSeq" id="WP_106350294.1">
    <property type="nucleotide sequence ID" value="NZ_PVUE01000017.1"/>
</dbReference>
<accession>A0A2T0ZVQ5</accession>
<dbReference type="PANTHER" id="PTHR11895:SF7">
    <property type="entry name" value="GLUTAMYL-TRNA(GLN) AMIDOTRANSFERASE SUBUNIT A, MITOCHONDRIAL"/>
    <property type="match status" value="1"/>
</dbReference>
<evidence type="ECO:0000313" key="4">
    <source>
        <dbReference type="Proteomes" id="UP000237752"/>
    </source>
</evidence>
<name>A0A2T0ZVQ5_9ACTN</name>
<dbReference type="EMBL" id="PVUE01000017">
    <property type="protein sequence ID" value="PRZ40432.1"/>
    <property type="molecule type" value="Genomic_DNA"/>
</dbReference>
<organism evidence="3 4">
    <name type="scientific">Antricoccus suffuscus</name>
    <dbReference type="NCBI Taxonomy" id="1629062"/>
    <lineage>
        <taxon>Bacteria</taxon>
        <taxon>Bacillati</taxon>
        <taxon>Actinomycetota</taxon>
        <taxon>Actinomycetes</taxon>
        <taxon>Geodermatophilales</taxon>
        <taxon>Antricoccaceae</taxon>
        <taxon>Antricoccus</taxon>
    </lineage>
</organism>
<dbReference type="InterPro" id="IPR036928">
    <property type="entry name" value="AS_sf"/>
</dbReference>
<comment type="caution">
    <text evidence="3">The sequence shown here is derived from an EMBL/GenBank/DDBJ whole genome shotgun (WGS) entry which is preliminary data.</text>
</comment>
<dbReference type="SUPFAM" id="SSF75304">
    <property type="entry name" value="Amidase signature (AS) enzymes"/>
    <property type="match status" value="1"/>
</dbReference>
<protein>
    <submittedName>
        <fullName evidence="3">Amidase</fullName>
    </submittedName>
</protein>
<dbReference type="Pfam" id="PF01425">
    <property type="entry name" value="Amidase"/>
    <property type="match status" value="1"/>
</dbReference>
<dbReference type="AlphaFoldDB" id="A0A2T0ZVQ5"/>
<evidence type="ECO:0000256" key="1">
    <source>
        <dbReference type="ARBA" id="ARBA00009199"/>
    </source>
</evidence>
<dbReference type="OrthoDB" id="5175573at2"/>
<dbReference type="Gene3D" id="3.90.1300.10">
    <property type="entry name" value="Amidase signature (AS) domain"/>
    <property type="match status" value="1"/>
</dbReference>
<comment type="similarity">
    <text evidence="1">Belongs to the amidase family.</text>
</comment>
<dbReference type="InterPro" id="IPR000120">
    <property type="entry name" value="Amidase"/>
</dbReference>